<dbReference type="SUPFAM" id="SSF109854">
    <property type="entry name" value="DinB/YfiT-like putative metalloenzymes"/>
    <property type="match status" value="1"/>
</dbReference>
<evidence type="ECO:0000256" key="1">
    <source>
        <dbReference type="ARBA" id="ARBA00008635"/>
    </source>
</evidence>
<dbReference type="Gene3D" id="1.20.120.450">
    <property type="entry name" value="dinb family like domain"/>
    <property type="match status" value="1"/>
</dbReference>
<feature type="binding site" evidence="3">
    <location>
        <position position="136"/>
    </location>
    <ligand>
        <name>a divalent metal cation</name>
        <dbReference type="ChEBI" id="CHEBI:60240"/>
    </ligand>
</feature>
<evidence type="ECO:0000256" key="2">
    <source>
        <dbReference type="ARBA" id="ARBA00022723"/>
    </source>
</evidence>
<dbReference type="OrthoDB" id="118635at2"/>
<dbReference type="InterPro" id="IPR034660">
    <property type="entry name" value="DinB/YfiT-like"/>
</dbReference>
<evidence type="ECO:0000313" key="4">
    <source>
        <dbReference type="EMBL" id="TSJ39662.1"/>
    </source>
</evidence>
<dbReference type="GO" id="GO:0046872">
    <property type="term" value="F:metal ion binding"/>
    <property type="evidence" value="ECO:0007669"/>
    <property type="project" value="UniProtKB-KW"/>
</dbReference>
<evidence type="ECO:0000256" key="3">
    <source>
        <dbReference type="PIRSR" id="PIRSR607837-1"/>
    </source>
</evidence>
<dbReference type="AlphaFoldDB" id="A0A556MIH6"/>
<keyword evidence="2 3" id="KW-0479">Metal-binding</keyword>
<dbReference type="PANTHER" id="PTHR37302:SF3">
    <property type="entry name" value="DAMAGE-INDUCIBLE PROTEIN DINB"/>
    <property type="match status" value="1"/>
</dbReference>
<dbReference type="RefSeq" id="WP_144249699.1">
    <property type="nucleotide sequence ID" value="NZ_VLPK01000003.1"/>
</dbReference>
<proteinExistence type="inferred from homology"/>
<name>A0A556MIH6_9SPHI</name>
<feature type="binding site" evidence="3">
    <location>
        <position position="49"/>
    </location>
    <ligand>
        <name>a divalent metal cation</name>
        <dbReference type="ChEBI" id="CHEBI:60240"/>
    </ligand>
</feature>
<comment type="similarity">
    <text evidence="1">Belongs to the DinB family.</text>
</comment>
<evidence type="ECO:0000313" key="5">
    <source>
        <dbReference type="Proteomes" id="UP000318733"/>
    </source>
</evidence>
<organism evidence="4 5">
    <name type="scientific">Mucilaginibacter corticis</name>
    <dbReference type="NCBI Taxonomy" id="2597670"/>
    <lineage>
        <taxon>Bacteria</taxon>
        <taxon>Pseudomonadati</taxon>
        <taxon>Bacteroidota</taxon>
        <taxon>Sphingobacteriia</taxon>
        <taxon>Sphingobacteriales</taxon>
        <taxon>Sphingobacteriaceae</taxon>
        <taxon>Mucilaginibacter</taxon>
    </lineage>
</organism>
<keyword evidence="5" id="KW-1185">Reference proteome</keyword>
<sequence>MHNLLSAQYDEVKGARAALFAYCDTISDIDLLKGIAEFNNTSILSLLTHIANTYMHWLAQFDENSDLIFFDDLSVSKLTDVITIYDQIDHVVSDFLDRYSADYTKPITQKLPRRDHVLTVTPLQLYTHAITHEFHHKGQVLSMSRLLGYIPQDTDVIRF</sequence>
<accession>A0A556MIH6</accession>
<feature type="binding site" evidence="3">
    <location>
        <position position="132"/>
    </location>
    <ligand>
        <name>a divalent metal cation</name>
        <dbReference type="ChEBI" id="CHEBI:60240"/>
    </ligand>
</feature>
<dbReference type="EMBL" id="VLPK01000003">
    <property type="protein sequence ID" value="TSJ39662.1"/>
    <property type="molecule type" value="Genomic_DNA"/>
</dbReference>
<dbReference type="Proteomes" id="UP000318733">
    <property type="component" value="Unassembled WGS sequence"/>
</dbReference>
<comment type="caution">
    <text evidence="4">The sequence shown here is derived from an EMBL/GenBank/DDBJ whole genome shotgun (WGS) entry which is preliminary data.</text>
</comment>
<gene>
    <name evidence="4" type="ORF">FO440_18145</name>
</gene>
<protein>
    <submittedName>
        <fullName evidence="4">DUF664 domain-containing protein</fullName>
    </submittedName>
</protein>
<dbReference type="PANTHER" id="PTHR37302">
    <property type="entry name" value="SLR1116 PROTEIN"/>
    <property type="match status" value="1"/>
</dbReference>
<reference evidence="4 5" key="1">
    <citation type="submission" date="2019-07" db="EMBL/GenBank/DDBJ databases">
        <authorList>
            <person name="Huq M.A."/>
        </authorList>
    </citation>
    <scope>NUCLEOTIDE SEQUENCE [LARGE SCALE GENOMIC DNA]</scope>
    <source>
        <strain evidence="4 5">MAH-19</strain>
    </source>
</reference>
<dbReference type="Pfam" id="PF05163">
    <property type="entry name" value="DinB"/>
    <property type="match status" value="1"/>
</dbReference>
<dbReference type="InterPro" id="IPR007837">
    <property type="entry name" value="DinB"/>
</dbReference>